<proteinExistence type="predicted"/>
<comment type="caution">
    <text evidence="1">The sequence shown here is derived from an EMBL/GenBank/DDBJ whole genome shotgun (WGS) entry which is preliminary data.</text>
</comment>
<gene>
    <name evidence="1" type="ORF">GCHA_4067</name>
</gene>
<dbReference type="Proteomes" id="UP000006320">
    <property type="component" value="Unassembled WGS sequence"/>
</dbReference>
<dbReference type="EMBL" id="BAEM01000053">
    <property type="protein sequence ID" value="GAC11993.1"/>
    <property type="molecule type" value="Genomic_DNA"/>
</dbReference>
<accession>A0AAV3V536</accession>
<protein>
    <submittedName>
        <fullName evidence="1">Uncharacterized protein</fullName>
    </submittedName>
</protein>
<evidence type="ECO:0000313" key="1">
    <source>
        <dbReference type="EMBL" id="GAC11993.1"/>
    </source>
</evidence>
<sequence>MSTWGHLTEDELALTILGTTCYKQYLVLKKYNYKIESVSKNQIIYYQPNNAKVTSNFDTTCPDSVHFGT</sequence>
<evidence type="ECO:0000313" key="2">
    <source>
        <dbReference type="Proteomes" id="UP000006320"/>
    </source>
</evidence>
<reference evidence="1 2" key="1">
    <citation type="journal article" date="2017" name="Antonie Van Leeuwenhoek">
        <title>Rhizobium rhizosphaerae sp. nov., a novel species isolated from rice rhizosphere.</title>
        <authorList>
            <person name="Zhao J.J."/>
            <person name="Zhang J."/>
            <person name="Zhang R.J."/>
            <person name="Zhang C.W."/>
            <person name="Yin H.Q."/>
            <person name="Zhang X.X."/>
        </authorList>
    </citation>
    <scope>NUCLEOTIDE SEQUENCE [LARGE SCALE GENOMIC DNA]</scope>
    <source>
        <strain evidence="1 2">S18K6</strain>
    </source>
</reference>
<name>A0AAV3V536_9ALTE</name>
<dbReference type="AlphaFoldDB" id="A0AAV3V536"/>
<organism evidence="1 2">
    <name type="scientific">Paraglaciecola chathamensis S18K6</name>
    <dbReference type="NCBI Taxonomy" id="1127672"/>
    <lineage>
        <taxon>Bacteria</taxon>
        <taxon>Pseudomonadati</taxon>
        <taxon>Pseudomonadota</taxon>
        <taxon>Gammaproteobacteria</taxon>
        <taxon>Alteromonadales</taxon>
        <taxon>Alteromonadaceae</taxon>
        <taxon>Paraglaciecola</taxon>
    </lineage>
</organism>